<dbReference type="InterPro" id="IPR003721">
    <property type="entry name" value="Pantoate_ligase"/>
</dbReference>
<comment type="catalytic activity">
    <reaction evidence="7 8">
        <text>(R)-pantoate + beta-alanine + ATP = (R)-pantothenate + AMP + diphosphate + H(+)</text>
        <dbReference type="Rhea" id="RHEA:10912"/>
        <dbReference type="ChEBI" id="CHEBI:15378"/>
        <dbReference type="ChEBI" id="CHEBI:15980"/>
        <dbReference type="ChEBI" id="CHEBI:29032"/>
        <dbReference type="ChEBI" id="CHEBI:30616"/>
        <dbReference type="ChEBI" id="CHEBI:33019"/>
        <dbReference type="ChEBI" id="CHEBI:57966"/>
        <dbReference type="ChEBI" id="CHEBI:456215"/>
        <dbReference type="EC" id="6.3.2.1"/>
    </reaction>
</comment>
<dbReference type="SUPFAM" id="SSF52374">
    <property type="entry name" value="Nucleotidylyl transferase"/>
    <property type="match status" value="1"/>
</dbReference>
<reference evidence="9" key="1">
    <citation type="submission" date="2023-03" db="EMBL/GenBank/DDBJ databases">
        <authorList>
            <person name="Cremers G."/>
            <person name="Picone N."/>
        </authorList>
    </citation>
    <scope>NUCLEOTIDE SEQUENCE</scope>
    <source>
        <strain evidence="9">Sample_alias</strain>
    </source>
</reference>
<dbReference type="Proteomes" id="UP001161497">
    <property type="component" value="Chromosome"/>
</dbReference>
<feature type="binding site" evidence="8">
    <location>
        <begin position="30"/>
        <end position="37"/>
    </location>
    <ligand>
        <name>ATP</name>
        <dbReference type="ChEBI" id="CHEBI:30616"/>
    </ligand>
</feature>
<comment type="subcellular location">
    <subcellularLocation>
        <location evidence="8">Cytoplasm</location>
    </subcellularLocation>
</comment>
<dbReference type="InterPro" id="IPR004821">
    <property type="entry name" value="Cyt_trans-like"/>
</dbReference>
<proteinExistence type="inferred from homology"/>
<feature type="binding site" evidence="8">
    <location>
        <position position="61"/>
    </location>
    <ligand>
        <name>(R)-pantoate</name>
        <dbReference type="ChEBI" id="CHEBI:15980"/>
    </ligand>
</feature>
<dbReference type="Gene3D" id="3.30.1300.10">
    <property type="entry name" value="Pantoate-beta-alanine ligase, C-terminal domain"/>
    <property type="match status" value="1"/>
</dbReference>
<evidence type="ECO:0000256" key="6">
    <source>
        <dbReference type="ARBA" id="ARBA00022840"/>
    </source>
</evidence>
<accession>A0ABM9IAJ1</accession>
<evidence type="ECO:0000256" key="7">
    <source>
        <dbReference type="ARBA" id="ARBA00048258"/>
    </source>
</evidence>
<organism evidence="9 10">
    <name type="scientific">Candidatus Methylacidiphilum fumarolicum</name>
    <dbReference type="NCBI Taxonomy" id="591154"/>
    <lineage>
        <taxon>Bacteria</taxon>
        <taxon>Pseudomonadati</taxon>
        <taxon>Verrucomicrobiota</taxon>
        <taxon>Methylacidiphilae</taxon>
        <taxon>Methylacidiphilales</taxon>
        <taxon>Methylacidiphilaceae</taxon>
        <taxon>Methylacidiphilum (ex Ratnadevi et al. 2023)</taxon>
    </lineage>
</organism>
<keyword evidence="6 8" id="KW-0067">ATP-binding</keyword>
<evidence type="ECO:0000256" key="4">
    <source>
        <dbReference type="ARBA" id="ARBA00022655"/>
    </source>
</evidence>
<comment type="function">
    <text evidence="8">Catalyzes the condensation of pantoate with beta-alanine in an ATP-dependent reaction via a pantoyl-adenylate intermediate.</text>
</comment>
<evidence type="ECO:0000256" key="5">
    <source>
        <dbReference type="ARBA" id="ARBA00022741"/>
    </source>
</evidence>
<evidence type="ECO:0000256" key="3">
    <source>
        <dbReference type="ARBA" id="ARBA00022598"/>
    </source>
</evidence>
<dbReference type="RefSeq" id="WP_009061505.1">
    <property type="nucleotide sequence ID" value="NZ_JAHXRZ010000003.1"/>
</dbReference>
<feature type="binding site" evidence="8">
    <location>
        <position position="61"/>
    </location>
    <ligand>
        <name>beta-alanine</name>
        <dbReference type="ChEBI" id="CHEBI:57966"/>
    </ligand>
</feature>
<name>A0ABM9IAJ1_9BACT</name>
<evidence type="ECO:0000313" key="10">
    <source>
        <dbReference type="Proteomes" id="UP001161497"/>
    </source>
</evidence>
<feature type="binding site" evidence="8">
    <location>
        <position position="174"/>
    </location>
    <ligand>
        <name>ATP</name>
        <dbReference type="ChEBI" id="CHEBI:30616"/>
    </ligand>
</feature>
<dbReference type="EMBL" id="OX458932">
    <property type="protein sequence ID" value="CAI9084668.1"/>
    <property type="molecule type" value="Genomic_DNA"/>
</dbReference>
<evidence type="ECO:0000313" key="9">
    <source>
        <dbReference type="EMBL" id="CAI9084668.1"/>
    </source>
</evidence>
<comment type="miscellaneous">
    <text evidence="8">The reaction proceeds by a bi uni uni bi ping pong mechanism.</text>
</comment>
<keyword evidence="5 8" id="KW-0547">Nucleotide-binding</keyword>
<comment type="subunit">
    <text evidence="8">Homodimer.</text>
</comment>
<dbReference type="InterPro" id="IPR014729">
    <property type="entry name" value="Rossmann-like_a/b/a_fold"/>
</dbReference>
<comment type="pathway">
    <text evidence="1 8">Cofactor biosynthesis; (R)-pantothenate biosynthesis; (R)-pantothenate from (R)-pantoate and beta-alanine: step 1/1.</text>
</comment>
<keyword evidence="10" id="KW-1185">Reference proteome</keyword>
<feature type="binding site" evidence="8">
    <location>
        <position position="151"/>
    </location>
    <ligand>
        <name>(R)-pantoate</name>
        <dbReference type="ChEBI" id="CHEBI:15980"/>
    </ligand>
</feature>
<dbReference type="NCBIfam" id="TIGR00125">
    <property type="entry name" value="cyt_tran_rel"/>
    <property type="match status" value="1"/>
</dbReference>
<protein>
    <recommendedName>
        <fullName evidence="8">Pantothenate synthetase</fullName>
        <shortName evidence="8">PS</shortName>
        <ecNumber evidence="8">6.3.2.1</ecNumber>
    </recommendedName>
    <alternativeName>
        <fullName evidence="8">Pantoate--beta-alanine ligase</fullName>
    </alternativeName>
    <alternativeName>
        <fullName evidence="8">Pantoate-activating enzyme</fullName>
    </alternativeName>
</protein>
<feature type="active site" description="Proton donor" evidence="8">
    <location>
        <position position="37"/>
    </location>
</feature>
<dbReference type="InterPro" id="IPR042176">
    <property type="entry name" value="Pantoate_ligase_C"/>
</dbReference>
<keyword evidence="4 8" id="KW-0566">Pantothenate biosynthesis</keyword>
<evidence type="ECO:0000256" key="1">
    <source>
        <dbReference type="ARBA" id="ARBA00004990"/>
    </source>
</evidence>
<feature type="binding site" evidence="8">
    <location>
        <begin position="145"/>
        <end position="148"/>
    </location>
    <ligand>
        <name>ATP</name>
        <dbReference type="ChEBI" id="CHEBI:30616"/>
    </ligand>
</feature>
<dbReference type="HAMAP" id="MF_00158">
    <property type="entry name" value="PanC"/>
    <property type="match status" value="1"/>
</dbReference>
<evidence type="ECO:0000256" key="2">
    <source>
        <dbReference type="ARBA" id="ARBA00009256"/>
    </source>
</evidence>
<dbReference type="GO" id="GO:0004592">
    <property type="term" value="F:pantoate-beta-alanine ligase activity"/>
    <property type="evidence" value="ECO:0007669"/>
    <property type="project" value="UniProtKB-EC"/>
</dbReference>
<dbReference type="Gene3D" id="3.40.50.620">
    <property type="entry name" value="HUPs"/>
    <property type="match status" value="1"/>
</dbReference>
<dbReference type="Pfam" id="PF02569">
    <property type="entry name" value="Pantoate_ligase"/>
    <property type="match status" value="1"/>
</dbReference>
<comment type="similarity">
    <text evidence="2 8">Belongs to the pantothenate synthetase family.</text>
</comment>
<keyword evidence="8" id="KW-0963">Cytoplasm</keyword>
<dbReference type="PANTHER" id="PTHR21299">
    <property type="entry name" value="CYTIDYLATE KINASE/PANTOATE-BETA-ALANINE LIGASE"/>
    <property type="match status" value="1"/>
</dbReference>
<gene>
    <name evidence="8 9" type="primary">panC</name>
    <name evidence="9" type="ORF">MFUM_0269</name>
</gene>
<keyword evidence="3 8" id="KW-0436">Ligase</keyword>
<sequence>MIEIFDPSIMQSLATQWKKEGQPVCLVPTMGALHKGHIALIQEAKKQAGLTVVSIYVNPTQFLPTEDFAIYPRNYPMDKQICAENGVDVLFAPKGLYSEDHSSWIVEEDISNGRCSKTRPGHFRGVATVLMKLFWLIHPTKAIFGWKDAQQLELVRRIVRDFYVPIEIIGVETVREENGLACSSRNAYLTEEQKKIASLFPRILKEASMMAEPEAWARRELEKISCFTVDYVEKVNGRLCGAIWIDKIRLIDNFPCAR</sequence>
<dbReference type="PANTHER" id="PTHR21299:SF1">
    <property type="entry name" value="PANTOATE--BETA-ALANINE LIGASE"/>
    <property type="match status" value="1"/>
</dbReference>
<dbReference type="EC" id="6.3.2.1" evidence="8"/>
<evidence type="ECO:0000256" key="8">
    <source>
        <dbReference type="HAMAP-Rule" id="MF_00158"/>
    </source>
</evidence>
<feature type="binding site" evidence="8">
    <location>
        <begin position="182"/>
        <end position="185"/>
    </location>
    <ligand>
        <name>ATP</name>
        <dbReference type="ChEBI" id="CHEBI:30616"/>
    </ligand>
</feature>
<dbReference type="NCBIfam" id="TIGR00018">
    <property type="entry name" value="panC"/>
    <property type="match status" value="1"/>
</dbReference>